<dbReference type="PROSITE" id="PS51847">
    <property type="entry name" value="SMP"/>
    <property type="match status" value="1"/>
</dbReference>
<dbReference type="GO" id="GO:0061817">
    <property type="term" value="P:endoplasmic reticulum-plasma membrane tethering"/>
    <property type="evidence" value="ECO:0007669"/>
    <property type="project" value="InterPro"/>
</dbReference>
<sequence length="1702" mass="185054">MASSTPPPSRPVPPPPVPEIANGAGTANDLQNATVSDVIADSNAKGTNTYIIPPDATKEDFDALKAKAKASLGLPQVVPPDKGAQGLAVPATKAPPIVPTLTVEDVDATETAEAKAAEKSPHSAVSETSTTPGDLPAKKAPVIPDWYKIGWRQVSGIDEPMAEGEERDRGILFQFIDEQYYGEWYHNAAIIIVAVVVTHLMTLLRMGWGWILVLLAFCCTYYSTSMERFRRRAKDDMQRELTKTRLIDETESADWMNHFMQRFWLIYEPILSATIMSSVSQVLSTSTPAFLDALELPTFNLGTKAPHIDHVRTYPQTDDETVVMEWGISFTPNDVMDMTYRQALSKTNPKIILGVRVGKGFTASMPILLEDITFKGVMKIKMKLIGSFPHIQTVDLCFTEKPWFDFVLKPIGGETFGFDITNIPGLADFIRNTVHMILEPMMYEPHVFTLNLEQLMSGVPLDTAIGVLQVTIISGSGIKANKIGGGTPDPYVSISINNTQSLERTTPKMGTRTPVWNETKFVLVSSLSGQLVLTMWDFNEHRKDSELGMASYELKNLLEDASQEGIVSKLFLDAKERGEVKFDVSFFPVLKPAIVDGKPEPLPETNVGIVRIVLHQAKELDPSKNTISKDINAFAKLFVNGQYIHATDVGKHTLRPVWESPKEFLCSDREECIITIKVIDDRDFLKDPVIGYVNIKLEDMLTAKREGRDWFPLSGCSSGRIRVSTEWKPLDMAGSLHGAAKYVPPIGIVRVLMHRAVDVKNVEGGLGGKSDPYVRASVHNTVLARTEVVNNNLSPVWDQFMYIPVHSLKETIYFEVMDYQHLTKDRPLGHVELDVNKLAQAVPEDAPDADKYPFSSLGLQEITEPIRVDNSTKGQIHYTAEFIPAFHLAGVSFGTKNAIEQVVVHDEDDEGDQDVPLDLTYNHASTAKNGEANGAAAKDAPANGSTEVKEPRENGHAHKTHHDEGLAMTKEQILASPSGVIVFDIISGQLSKKGRLEILMDDGYWPVFSTQKSNATSAQWDMVGEGFIKELDFGRVWFRLNGNGDGEKEDIIAEYKVDAKEFLDRALDGPTEFVLSNQDGESRCKILVAAKFVPVPITLSARESMSNQGNLRMEIIDGRDIHGADRSGTSDPYVVVTLNGDKVYKTERKKKTLTPVWNEAFECTVMSRVGADMVLQVIDWNQLGQDEPIGKVQVDLASLEAFTPHEVSLPLSSTKHGDKGYIRVRMLFTPQIVAKSRKSTSTFSTAGRAVTQVGGAPIAVGKGVVGGVGIVGKGVVGGVGNVGKGVKGIFSGKKGGDDVSSPPPTATSFNAPPSSAGVEGGEELSGDQGNLRMDIIDGQDLHAADRGGTSDPYVVVTLNGDKVYKTDTKKKTLTPTWNESFDCSVVSRAAAEMIVQVLDWNALGQDEPIGQARVDLASLQPSTASEISLPLTSSKLGDKGTIRVRLLFTPQAVNKSLKSSSTFNVSGRAGVKGLFGGKKSSAGEELSSSSPPAATTTFDVPPIPTVAEPIPPTPGHPSEIPPMGYNVGNDSQTFPRSGNGGVSLDGTLRVVVQKGQELADSDGDQVRPYVVLSLNGKEYKTKHGSKTNAPEWDESFTFPVSADTKTLHLEVMDHHTIGKDKSIGQADISIWEKLNPNGPDAVSTTVVTSDLRQGVGNLTVRLEFEQSTGLGPRASSIASFDRPSLGSPSRFSMRKAKAALAE</sequence>
<dbReference type="Pfam" id="PF25669">
    <property type="entry name" value="SMP_MUG190-like"/>
    <property type="match status" value="1"/>
</dbReference>
<feature type="region of interest" description="Disordered" evidence="11">
    <location>
        <begin position="1292"/>
        <end position="1327"/>
    </location>
</feature>
<dbReference type="OMA" id="DHFYGDW"/>
<dbReference type="GO" id="GO:0008289">
    <property type="term" value="F:lipid binding"/>
    <property type="evidence" value="ECO:0007669"/>
    <property type="project" value="UniProtKB-KW"/>
</dbReference>
<dbReference type="SUPFAM" id="SSF49562">
    <property type="entry name" value="C2 domain (Calcium/lipid-binding domain, CaLB)"/>
    <property type="match status" value="6"/>
</dbReference>
<feature type="domain" description="C2" evidence="13">
    <location>
        <begin position="732"/>
        <end position="848"/>
    </location>
</feature>
<keyword evidence="2" id="KW-0813">Transport</keyword>
<feature type="region of interest" description="Disordered" evidence="11">
    <location>
        <begin position="1476"/>
        <end position="1501"/>
    </location>
</feature>
<reference evidence="15 16" key="1">
    <citation type="journal article" date="2011" name="PLoS Pathog.">
        <title>Endophytic Life Strategies Decoded by Genome and Transcriptome Analyses of the Mutualistic Root Symbiont Piriformospora indica.</title>
        <authorList>
            <person name="Zuccaro A."/>
            <person name="Lahrmann U."/>
            <person name="Guldener U."/>
            <person name="Langen G."/>
            <person name="Pfiffi S."/>
            <person name="Biedenkopf D."/>
            <person name="Wong P."/>
            <person name="Samans B."/>
            <person name="Grimm C."/>
            <person name="Basiewicz M."/>
            <person name="Murat C."/>
            <person name="Martin F."/>
            <person name="Kogel K.H."/>
        </authorList>
    </citation>
    <scope>NUCLEOTIDE SEQUENCE [LARGE SCALE GENOMIC DNA]</scope>
    <source>
        <strain evidence="15 16">DSM 11827</strain>
    </source>
</reference>
<keyword evidence="9" id="KW-0446">Lipid-binding</keyword>
<dbReference type="InterPro" id="IPR035892">
    <property type="entry name" value="C2_domain_sf"/>
</dbReference>
<feature type="compositionally biased region" description="Low complexity" evidence="11">
    <location>
        <begin position="927"/>
        <end position="944"/>
    </location>
</feature>
<dbReference type="GO" id="GO:0005789">
    <property type="term" value="C:endoplasmic reticulum membrane"/>
    <property type="evidence" value="ECO:0007669"/>
    <property type="project" value="UniProtKB-SubCell"/>
</dbReference>
<evidence type="ECO:0000256" key="5">
    <source>
        <dbReference type="ARBA" id="ARBA00022737"/>
    </source>
</evidence>
<dbReference type="CDD" id="cd04052">
    <property type="entry name" value="C2B_Tricalbin-like"/>
    <property type="match status" value="1"/>
</dbReference>
<dbReference type="GO" id="GO:0006869">
    <property type="term" value="P:lipid transport"/>
    <property type="evidence" value="ECO:0007669"/>
    <property type="project" value="UniProtKB-KW"/>
</dbReference>
<dbReference type="EMBL" id="CAFZ01000099">
    <property type="protein sequence ID" value="CCA70918.1"/>
    <property type="molecule type" value="Genomic_DNA"/>
</dbReference>
<dbReference type="InterPro" id="IPR052455">
    <property type="entry name" value="Tricalbin_domain"/>
</dbReference>
<dbReference type="CDD" id="cd00030">
    <property type="entry name" value="C2"/>
    <property type="match status" value="1"/>
</dbReference>
<feature type="domain" description="SMP-LTD" evidence="14">
    <location>
        <begin position="249"/>
        <end position="453"/>
    </location>
</feature>
<feature type="transmembrane region" description="Helical" evidence="12">
    <location>
        <begin position="264"/>
        <end position="283"/>
    </location>
</feature>
<feature type="region of interest" description="Disordered" evidence="11">
    <location>
        <begin position="111"/>
        <end position="137"/>
    </location>
</feature>
<keyword evidence="5" id="KW-0677">Repeat</keyword>
<protein>
    <submittedName>
        <fullName evidence="15">Related to TCB3-protein localized to membranes, bud-enriched</fullName>
    </submittedName>
</protein>
<dbReference type="FunCoup" id="G4THX0">
    <property type="interactions" value="22"/>
</dbReference>
<keyword evidence="7 12" id="KW-1133">Transmembrane helix</keyword>
<dbReference type="InterPro" id="IPR000008">
    <property type="entry name" value="C2_dom"/>
</dbReference>
<proteinExistence type="predicted"/>
<keyword evidence="8" id="KW-0445">Lipid transport</keyword>
<evidence type="ECO:0000313" key="15">
    <source>
        <dbReference type="EMBL" id="CCA70918.1"/>
    </source>
</evidence>
<keyword evidence="6" id="KW-0256">Endoplasmic reticulum</keyword>
<dbReference type="Pfam" id="PF00168">
    <property type="entry name" value="C2"/>
    <property type="match status" value="6"/>
</dbReference>
<evidence type="ECO:0000256" key="1">
    <source>
        <dbReference type="ARBA" id="ARBA00004586"/>
    </source>
</evidence>
<dbReference type="InterPro" id="IPR037762">
    <property type="entry name" value="C2C_Tricalbin"/>
</dbReference>
<feature type="transmembrane region" description="Helical" evidence="12">
    <location>
        <begin position="184"/>
        <end position="201"/>
    </location>
</feature>
<dbReference type="eggNOG" id="KOG1030">
    <property type="taxonomic scope" value="Eukaryota"/>
</dbReference>
<dbReference type="CDD" id="cd04040">
    <property type="entry name" value="C2D_Tricalbin-like"/>
    <property type="match status" value="1"/>
</dbReference>
<keyword evidence="10 12" id="KW-0472">Membrane</keyword>
<dbReference type="CDD" id="cd21678">
    <property type="entry name" value="SMP_TCB"/>
    <property type="match status" value="1"/>
</dbReference>
<name>G4THX0_SERID</name>
<feature type="region of interest" description="Disordered" evidence="11">
    <location>
        <begin position="1"/>
        <end position="29"/>
    </location>
</feature>
<dbReference type="Proteomes" id="UP000007148">
    <property type="component" value="Unassembled WGS sequence"/>
</dbReference>
<feature type="compositionally biased region" description="Basic and acidic residues" evidence="11">
    <location>
        <begin position="112"/>
        <end position="121"/>
    </location>
</feature>
<feature type="compositionally biased region" description="Basic and acidic residues" evidence="11">
    <location>
        <begin position="947"/>
        <end position="965"/>
    </location>
</feature>
<evidence type="ECO:0000259" key="13">
    <source>
        <dbReference type="PROSITE" id="PS50004"/>
    </source>
</evidence>
<evidence type="ECO:0000256" key="4">
    <source>
        <dbReference type="ARBA" id="ARBA00022692"/>
    </source>
</evidence>
<feature type="domain" description="C2" evidence="13">
    <location>
        <begin position="1091"/>
        <end position="1209"/>
    </location>
</feature>
<dbReference type="OrthoDB" id="1029639at2759"/>
<dbReference type="eggNOG" id="KOG1012">
    <property type="taxonomic scope" value="Eukaryota"/>
</dbReference>
<evidence type="ECO:0000256" key="7">
    <source>
        <dbReference type="ARBA" id="ARBA00022989"/>
    </source>
</evidence>
<dbReference type="InterPro" id="IPR031468">
    <property type="entry name" value="SMP_LBD"/>
</dbReference>
<dbReference type="CDD" id="cd04044">
    <property type="entry name" value="C2A_Tricalbin-like"/>
    <property type="match status" value="1"/>
</dbReference>
<feature type="region of interest" description="Disordered" evidence="11">
    <location>
        <begin position="926"/>
        <end position="965"/>
    </location>
</feature>
<feature type="transmembrane region" description="Helical" evidence="12">
    <location>
        <begin position="207"/>
        <end position="224"/>
    </location>
</feature>
<dbReference type="HOGENOM" id="CLU_001661_0_0_1"/>
<feature type="compositionally biased region" description="Pro residues" evidence="11">
    <location>
        <begin position="1"/>
        <end position="18"/>
    </location>
</feature>
<evidence type="ECO:0000256" key="8">
    <source>
        <dbReference type="ARBA" id="ARBA00023055"/>
    </source>
</evidence>
<keyword evidence="4 12" id="KW-0812">Transmembrane</keyword>
<feature type="domain" description="C2" evidence="13">
    <location>
        <begin position="1526"/>
        <end position="1644"/>
    </location>
</feature>
<feature type="region of interest" description="Disordered" evidence="11">
    <location>
        <begin position="1671"/>
        <end position="1702"/>
    </location>
</feature>
<dbReference type="PROSITE" id="PS50004">
    <property type="entry name" value="C2"/>
    <property type="match status" value="6"/>
</dbReference>
<dbReference type="InParanoid" id="G4THX0"/>
<evidence type="ECO:0000256" key="3">
    <source>
        <dbReference type="ARBA" id="ARBA00022553"/>
    </source>
</evidence>
<feature type="compositionally biased region" description="Basic residues" evidence="11">
    <location>
        <begin position="1692"/>
        <end position="1702"/>
    </location>
</feature>
<evidence type="ECO:0000313" key="16">
    <source>
        <dbReference type="Proteomes" id="UP000007148"/>
    </source>
</evidence>
<keyword evidence="3" id="KW-0597">Phosphoprotein</keyword>
<evidence type="ECO:0000256" key="12">
    <source>
        <dbReference type="SAM" id="Phobius"/>
    </source>
</evidence>
<feature type="domain" description="C2" evidence="13">
    <location>
        <begin position="444"/>
        <end position="567"/>
    </location>
</feature>
<comment type="subcellular location">
    <subcellularLocation>
        <location evidence="1">Endoplasmic reticulum membrane</location>
    </subcellularLocation>
</comment>
<evidence type="ECO:0000256" key="2">
    <source>
        <dbReference type="ARBA" id="ARBA00022448"/>
    </source>
</evidence>
<evidence type="ECO:0000256" key="10">
    <source>
        <dbReference type="ARBA" id="ARBA00023136"/>
    </source>
</evidence>
<dbReference type="Pfam" id="PF24920">
    <property type="entry name" value="C2_TCB1"/>
    <property type="match status" value="1"/>
</dbReference>
<evidence type="ECO:0000259" key="14">
    <source>
        <dbReference type="PROSITE" id="PS51847"/>
    </source>
</evidence>
<dbReference type="STRING" id="1109443.G4THX0"/>
<evidence type="ECO:0000256" key="11">
    <source>
        <dbReference type="SAM" id="MobiDB-lite"/>
    </source>
</evidence>
<comment type="caution">
    <text evidence="15">The sequence shown here is derived from an EMBL/GenBank/DDBJ whole genome shotgun (WGS) entry which is preliminary data.</text>
</comment>
<dbReference type="InterPro" id="IPR037761">
    <property type="entry name" value="C2A_Tricalbin"/>
</dbReference>
<evidence type="ECO:0000256" key="9">
    <source>
        <dbReference type="ARBA" id="ARBA00023121"/>
    </source>
</evidence>
<dbReference type="PANTHER" id="PTHR46980:SF2">
    <property type="entry name" value="TRICALBIN-1-RELATED"/>
    <property type="match status" value="1"/>
</dbReference>
<evidence type="ECO:0000256" key="6">
    <source>
        <dbReference type="ARBA" id="ARBA00022824"/>
    </source>
</evidence>
<feature type="compositionally biased region" description="Polar residues" evidence="11">
    <location>
        <begin position="123"/>
        <end position="132"/>
    </location>
</feature>
<feature type="compositionally biased region" description="Low complexity" evidence="11">
    <location>
        <begin position="1477"/>
        <end position="1497"/>
    </location>
</feature>
<organism evidence="15 16">
    <name type="scientific">Serendipita indica (strain DSM 11827)</name>
    <name type="common">Root endophyte fungus</name>
    <name type="synonym">Piriformospora indica</name>
    <dbReference type="NCBI Taxonomy" id="1109443"/>
    <lineage>
        <taxon>Eukaryota</taxon>
        <taxon>Fungi</taxon>
        <taxon>Dikarya</taxon>
        <taxon>Basidiomycota</taxon>
        <taxon>Agaricomycotina</taxon>
        <taxon>Agaricomycetes</taxon>
        <taxon>Sebacinales</taxon>
        <taxon>Serendipitaceae</taxon>
        <taxon>Serendipita</taxon>
    </lineage>
</organism>
<dbReference type="PANTHER" id="PTHR46980">
    <property type="entry name" value="TRICALBIN-1-RELATED"/>
    <property type="match status" value="1"/>
</dbReference>
<gene>
    <name evidence="15" type="ORF">PIIN_04854</name>
</gene>
<dbReference type="InterPro" id="IPR056910">
    <property type="entry name" value="TCB1-3_C2"/>
</dbReference>
<dbReference type="CDD" id="cd04045">
    <property type="entry name" value="C2C_Tricalbin-like"/>
    <property type="match status" value="1"/>
</dbReference>
<dbReference type="SMART" id="SM00239">
    <property type="entry name" value="C2"/>
    <property type="match status" value="6"/>
</dbReference>
<feature type="domain" description="C2" evidence="13">
    <location>
        <begin position="1312"/>
        <end position="1431"/>
    </location>
</feature>
<dbReference type="Gene3D" id="2.60.40.150">
    <property type="entry name" value="C2 domain"/>
    <property type="match status" value="6"/>
</dbReference>
<feature type="domain" description="C2" evidence="13">
    <location>
        <begin position="591"/>
        <end position="711"/>
    </location>
</feature>
<dbReference type="InterPro" id="IPR037756">
    <property type="entry name" value="C2D_Tricalbin"/>
</dbReference>
<dbReference type="InterPro" id="IPR037765">
    <property type="entry name" value="C2B_Tricalbin"/>
</dbReference>
<keyword evidence="16" id="KW-1185">Reference proteome</keyword>
<accession>G4THX0</accession>